<dbReference type="RefSeq" id="WP_378268042.1">
    <property type="nucleotide sequence ID" value="NZ_JBHUKR010000015.1"/>
</dbReference>
<organism evidence="1 2">
    <name type="scientific">Amycolatopsis pigmentata</name>
    <dbReference type="NCBI Taxonomy" id="450801"/>
    <lineage>
        <taxon>Bacteria</taxon>
        <taxon>Bacillati</taxon>
        <taxon>Actinomycetota</taxon>
        <taxon>Actinomycetes</taxon>
        <taxon>Pseudonocardiales</taxon>
        <taxon>Pseudonocardiaceae</taxon>
        <taxon>Amycolatopsis</taxon>
    </lineage>
</organism>
<sequence length="216" mass="22863">MPTPGFPPHTLDDDGCPIWITELANDDPNHTLHVVRGLEPAAALEAVGAKPHLFQPCELPERKPDEWSSLPAAALGITPGDCAALLAGRVGEWTFVYDDAGATAGDETVVLSLSEDGRTAATSTYTINADASLTYAVNGEQLAWIDVDSLDLETDLADLPDELRAAFEAAGVVEDEDLEPGQADYDITMRAICALAGLQTTLEDLRKLPLLGTPLG</sequence>
<dbReference type="Pfam" id="PF20062">
    <property type="entry name" value="DUF6461"/>
    <property type="match status" value="1"/>
</dbReference>
<protein>
    <submittedName>
        <fullName evidence="1">DUF6461 domain-containing protein</fullName>
    </submittedName>
</protein>
<dbReference type="Proteomes" id="UP001597417">
    <property type="component" value="Unassembled WGS sequence"/>
</dbReference>
<name>A0ABW5FYC5_9PSEU</name>
<accession>A0ABW5FYC5</accession>
<reference evidence="2" key="1">
    <citation type="journal article" date="2019" name="Int. J. Syst. Evol. Microbiol.">
        <title>The Global Catalogue of Microorganisms (GCM) 10K type strain sequencing project: providing services to taxonomists for standard genome sequencing and annotation.</title>
        <authorList>
            <consortium name="The Broad Institute Genomics Platform"/>
            <consortium name="The Broad Institute Genome Sequencing Center for Infectious Disease"/>
            <person name="Wu L."/>
            <person name="Ma J."/>
        </authorList>
    </citation>
    <scope>NUCLEOTIDE SEQUENCE [LARGE SCALE GENOMIC DNA]</scope>
    <source>
        <strain evidence="2">CGMCC 4.7645</strain>
    </source>
</reference>
<proteinExistence type="predicted"/>
<gene>
    <name evidence="1" type="ORF">ACFSXZ_27215</name>
</gene>
<keyword evidence="2" id="KW-1185">Reference proteome</keyword>
<dbReference type="EMBL" id="JBHUKR010000015">
    <property type="protein sequence ID" value="MFD2420024.1"/>
    <property type="molecule type" value="Genomic_DNA"/>
</dbReference>
<evidence type="ECO:0000313" key="2">
    <source>
        <dbReference type="Proteomes" id="UP001597417"/>
    </source>
</evidence>
<comment type="caution">
    <text evidence="1">The sequence shown here is derived from an EMBL/GenBank/DDBJ whole genome shotgun (WGS) entry which is preliminary data.</text>
</comment>
<dbReference type="InterPro" id="IPR045592">
    <property type="entry name" value="DUF6461"/>
</dbReference>
<evidence type="ECO:0000313" key="1">
    <source>
        <dbReference type="EMBL" id="MFD2420024.1"/>
    </source>
</evidence>